<name>A0A3G4V5A1_9VIBR</name>
<dbReference type="RefSeq" id="WP_124939724.1">
    <property type="nucleotide sequence ID" value="NZ_CP033577.1"/>
</dbReference>
<accession>A0A3G4V5A1</accession>
<keyword evidence="1" id="KW-0732">Signal</keyword>
<evidence type="ECO:0000256" key="1">
    <source>
        <dbReference type="SAM" id="SignalP"/>
    </source>
</evidence>
<evidence type="ECO:0000313" key="2">
    <source>
        <dbReference type="EMBL" id="AYV19870.1"/>
    </source>
</evidence>
<dbReference type="InterPro" id="IPR022562">
    <property type="entry name" value="DUF3466"/>
</dbReference>
<organism evidence="2 3">
    <name type="scientific">Vibrio mediterranei</name>
    <dbReference type="NCBI Taxonomy" id="689"/>
    <lineage>
        <taxon>Bacteria</taxon>
        <taxon>Pseudomonadati</taxon>
        <taxon>Pseudomonadota</taxon>
        <taxon>Gammaproteobacteria</taxon>
        <taxon>Vibrionales</taxon>
        <taxon>Vibrionaceae</taxon>
        <taxon>Vibrio</taxon>
    </lineage>
</organism>
<dbReference type="NCBIfam" id="TIGR03501">
    <property type="entry name" value="GlyGly_CTERM"/>
    <property type="match status" value="1"/>
</dbReference>
<protein>
    <submittedName>
        <fullName evidence="2">DUF3466 family protein</fullName>
    </submittedName>
</protein>
<dbReference type="EMBL" id="CP033577">
    <property type="protein sequence ID" value="AYV19870.1"/>
    <property type="molecule type" value="Genomic_DNA"/>
</dbReference>
<sequence>MSRINFKISLIAAGVMAATSSQAALYKVVEVAPTDSSYEKGVANGVDVTEFYGSAIGKERKTTGSLGCFGQSCNSVAYTLLSESRTGSEGHSFKQEVAFNYDTSFYYRDWTRNRDYCRNELGYQTCDPGWADKLWFSYSDHGGLQRQKEAWKNNNYKSTAQSFIDGGLLLANTLPETNNPDGFNSPISASANTVINQISEDGADVKAIGNTSSGHFTNGTNAARTYLNRGFVGDASGISVLEPMQDSFIIPYKAENTANELAVVRRMGMTMAFDSFEYDDTNSGTGTKYVVGSAAVTPFAYTDGDKSYGGESLENCVTGGYSDPASQFNCQNFGYATKAAIWKVDGAGSLQAVPVSPWRNSGNNGNVATPNVDNKRAMQGSVRGAVISNQAGILQGKPVLVGFNSYQDGNNVFMQATVFKSSSVTNANIMNGDSWEPSIISRATIKDGDDFVYSNSVATDINKNLVVIGEAKRRGDKRENGAAPNRMFLTSIDSSGNVGSAQYFDELNGNSGIFFRGVGGETGAINNFNEIVGAVDAEQSTEYFGKKRRQRGFIYPYNVADSSDQEMIDRRAIFQNRPWLLDDLTNGGSESTNNNQFRIVDAVDINDDGVIIATALKCEGGYDTTGHNSYCGSGQKREKVVAVKLIPIANATSADIQTRALEAAPVERKGGSLGWMAMIFLGFLGLRRNK</sequence>
<evidence type="ECO:0000313" key="3">
    <source>
        <dbReference type="Proteomes" id="UP000279760"/>
    </source>
</evidence>
<gene>
    <name evidence="2" type="ORF">ECB94_00545</name>
</gene>
<feature type="signal peptide" evidence="1">
    <location>
        <begin position="1"/>
        <end position="23"/>
    </location>
</feature>
<dbReference type="InterPro" id="IPR020008">
    <property type="entry name" value="GlyGly_CTERM"/>
</dbReference>
<proteinExistence type="predicted"/>
<feature type="chain" id="PRO_5017972855" evidence="1">
    <location>
        <begin position="24"/>
        <end position="690"/>
    </location>
</feature>
<dbReference type="AlphaFoldDB" id="A0A3G4V5A1"/>
<reference evidence="2 3" key="1">
    <citation type="submission" date="2018-11" db="EMBL/GenBank/DDBJ databases">
        <title>Complete Genome Sequence of Vbrio mediterranei 117-T6: a Potential Pathogen Bacteria Isolated from the Conchocelis of Pyropia.</title>
        <authorList>
            <person name="Liu Q."/>
        </authorList>
    </citation>
    <scope>NUCLEOTIDE SEQUENCE [LARGE SCALE GENOMIC DNA]</scope>
    <source>
        <strain evidence="2 3">117-T6</strain>
    </source>
</reference>
<dbReference type="Pfam" id="PF11949">
    <property type="entry name" value="DUF3466"/>
    <property type="match status" value="1"/>
</dbReference>
<dbReference type="Proteomes" id="UP000279760">
    <property type="component" value="Chromosome 1"/>
</dbReference>